<dbReference type="PANTHER" id="PTHR24093">
    <property type="entry name" value="CATION TRANSPORTING ATPASE"/>
    <property type="match status" value="1"/>
</dbReference>
<feature type="region of interest" description="Disordered" evidence="19">
    <location>
        <begin position="1485"/>
        <end position="1523"/>
    </location>
</feature>
<dbReference type="EC" id="7.2.2.10" evidence="18"/>
<keyword evidence="16 18" id="KW-0406">Ion transport</keyword>
<organism evidence="21 22">
    <name type="scientific">Heterodera trifolii</name>
    <dbReference type="NCBI Taxonomy" id="157864"/>
    <lineage>
        <taxon>Eukaryota</taxon>
        <taxon>Metazoa</taxon>
        <taxon>Ecdysozoa</taxon>
        <taxon>Nematoda</taxon>
        <taxon>Chromadorea</taxon>
        <taxon>Rhabditida</taxon>
        <taxon>Tylenchina</taxon>
        <taxon>Tylenchomorpha</taxon>
        <taxon>Tylenchoidea</taxon>
        <taxon>Heteroderidae</taxon>
        <taxon>Heteroderinae</taxon>
        <taxon>Heterodera</taxon>
    </lineage>
</organism>
<dbReference type="InterPro" id="IPR008250">
    <property type="entry name" value="ATPase_P-typ_transduc_dom_A_sf"/>
</dbReference>
<dbReference type="SFLD" id="SFLDS00003">
    <property type="entry name" value="Haloacid_Dehalogenase"/>
    <property type="match status" value="1"/>
</dbReference>
<feature type="transmembrane region" description="Helical" evidence="18">
    <location>
        <begin position="954"/>
        <end position="973"/>
    </location>
</feature>
<evidence type="ECO:0000256" key="17">
    <source>
        <dbReference type="ARBA" id="ARBA00023136"/>
    </source>
</evidence>
<dbReference type="GO" id="GO:0005886">
    <property type="term" value="C:plasma membrane"/>
    <property type="evidence" value="ECO:0007669"/>
    <property type="project" value="UniProtKB-SubCell"/>
</dbReference>
<dbReference type="InterPro" id="IPR023299">
    <property type="entry name" value="ATPase_P-typ_cyto_dom_N"/>
</dbReference>
<dbReference type="InterPro" id="IPR023298">
    <property type="entry name" value="ATPase_P-typ_TM_dom_sf"/>
</dbReference>
<evidence type="ECO:0000256" key="3">
    <source>
        <dbReference type="ARBA" id="ARBA00022448"/>
    </source>
</evidence>
<evidence type="ECO:0000313" key="22">
    <source>
        <dbReference type="Proteomes" id="UP001620626"/>
    </source>
</evidence>
<dbReference type="FunFam" id="3.40.50.1000:FF:000007">
    <property type="entry name" value="Calcium-transporting ATPase"/>
    <property type="match status" value="1"/>
</dbReference>
<comment type="similarity">
    <text evidence="2">Belongs to the cation transport ATPase (P-type) (TC 3.A.3) family. Type IIB subfamily.</text>
</comment>
<keyword evidence="6 18" id="KW-0109">Calcium transport</keyword>
<reference evidence="21 22" key="1">
    <citation type="submission" date="2024-10" db="EMBL/GenBank/DDBJ databases">
        <authorList>
            <person name="Kim D."/>
        </authorList>
    </citation>
    <scope>NUCLEOTIDE SEQUENCE [LARGE SCALE GENOMIC DNA]</scope>
    <source>
        <strain evidence="21">BH-2024</strain>
    </source>
</reference>
<dbReference type="Proteomes" id="UP001620626">
    <property type="component" value="Unassembled WGS sequence"/>
</dbReference>
<evidence type="ECO:0000256" key="4">
    <source>
        <dbReference type="ARBA" id="ARBA00022475"/>
    </source>
</evidence>
<feature type="region of interest" description="Disordered" evidence="19">
    <location>
        <begin position="1273"/>
        <end position="1317"/>
    </location>
</feature>
<feature type="domain" description="Cation-transporting P-type ATPase N-terminal" evidence="20">
    <location>
        <begin position="114"/>
        <end position="188"/>
    </location>
</feature>
<dbReference type="SUPFAM" id="SSF81665">
    <property type="entry name" value="Calcium ATPase, transmembrane domain M"/>
    <property type="match status" value="1"/>
</dbReference>
<name>A0ABD2M4Y6_9BILA</name>
<dbReference type="GO" id="GO:0005516">
    <property type="term" value="F:calmodulin binding"/>
    <property type="evidence" value="ECO:0007669"/>
    <property type="project" value="UniProtKB-KW"/>
</dbReference>
<comment type="caution">
    <text evidence="21">The sequence shown here is derived from an EMBL/GenBank/DDBJ whole genome shotgun (WGS) entry which is preliminary data.</text>
</comment>
<evidence type="ECO:0000256" key="14">
    <source>
        <dbReference type="ARBA" id="ARBA00022967"/>
    </source>
</evidence>
<dbReference type="SMART" id="SM00831">
    <property type="entry name" value="Cation_ATPase_N"/>
    <property type="match status" value="1"/>
</dbReference>
<dbReference type="SUPFAM" id="SSF81653">
    <property type="entry name" value="Calcium ATPase, transduction domain A"/>
    <property type="match status" value="1"/>
</dbReference>
<dbReference type="EMBL" id="JBICBT010000177">
    <property type="protein sequence ID" value="KAL3121825.1"/>
    <property type="molecule type" value="Genomic_DNA"/>
</dbReference>
<comment type="subcellular location">
    <subcellularLocation>
        <location evidence="1">Cell membrane</location>
        <topology evidence="1">Multi-pass membrane protein</topology>
    </subcellularLocation>
    <subcellularLocation>
        <location evidence="18">Membrane</location>
        <topology evidence="18">Multi-pass membrane protein</topology>
    </subcellularLocation>
</comment>
<dbReference type="InterPro" id="IPR022141">
    <property type="entry name" value="ATP_Ca_trans_C"/>
</dbReference>
<evidence type="ECO:0000256" key="15">
    <source>
        <dbReference type="ARBA" id="ARBA00022989"/>
    </source>
</evidence>
<dbReference type="GO" id="GO:0005524">
    <property type="term" value="F:ATP binding"/>
    <property type="evidence" value="ECO:0007669"/>
    <property type="project" value="UniProtKB-KW"/>
</dbReference>
<dbReference type="Pfam" id="PF00122">
    <property type="entry name" value="E1-E2_ATPase"/>
    <property type="match status" value="1"/>
</dbReference>
<dbReference type="SUPFAM" id="SSF81660">
    <property type="entry name" value="Metal cation-transporting ATPase, ATP-binding domain N"/>
    <property type="match status" value="1"/>
</dbReference>
<feature type="transmembrane region" description="Helical" evidence="18">
    <location>
        <begin position="1035"/>
        <end position="1056"/>
    </location>
</feature>
<keyword evidence="22" id="KW-1185">Reference proteome</keyword>
<keyword evidence="14" id="KW-1278">Translocase</keyword>
<feature type="transmembrane region" description="Helical" evidence="18">
    <location>
        <begin position="495"/>
        <end position="525"/>
    </location>
</feature>
<dbReference type="CDD" id="cd02081">
    <property type="entry name" value="P-type_ATPase_Ca_PMCA-like"/>
    <property type="match status" value="1"/>
</dbReference>
<keyword evidence="17 18" id="KW-0472">Membrane</keyword>
<dbReference type="SUPFAM" id="SSF56784">
    <property type="entry name" value="HAD-like"/>
    <property type="match status" value="1"/>
</dbReference>
<evidence type="ECO:0000256" key="1">
    <source>
        <dbReference type="ARBA" id="ARBA00004651"/>
    </source>
</evidence>
<evidence type="ECO:0000256" key="18">
    <source>
        <dbReference type="RuleBase" id="RU361146"/>
    </source>
</evidence>
<dbReference type="InterPro" id="IPR001757">
    <property type="entry name" value="P_typ_ATPase"/>
</dbReference>
<keyword evidence="7 18" id="KW-0812">Transmembrane</keyword>
<evidence type="ECO:0000256" key="11">
    <source>
        <dbReference type="ARBA" id="ARBA00022840"/>
    </source>
</evidence>
<keyword evidence="3 18" id="KW-0813">Transport</keyword>
<feature type="compositionally biased region" description="Basic residues" evidence="19">
    <location>
        <begin position="1277"/>
        <end position="1295"/>
    </location>
</feature>
<keyword evidence="4" id="KW-1003">Cell membrane</keyword>
<dbReference type="InterPro" id="IPR004014">
    <property type="entry name" value="ATPase_P-typ_cation-transptr_N"/>
</dbReference>
<keyword evidence="12" id="KW-0460">Magnesium</keyword>
<feature type="transmembrane region" description="Helical" evidence="18">
    <location>
        <begin position="1107"/>
        <end position="1127"/>
    </location>
</feature>
<dbReference type="Pfam" id="PF00690">
    <property type="entry name" value="Cation_ATPase_N"/>
    <property type="match status" value="1"/>
</dbReference>
<feature type="transmembrane region" description="Helical" evidence="18">
    <location>
        <begin position="208"/>
        <end position="227"/>
    </location>
</feature>
<feature type="compositionally biased region" description="Low complexity" evidence="19">
    <location>
        <begin position="1300"/>
        <end position="1317"/>
    </location>
</feature>
<dbReference type="SFLD" id="SFLDF00027">
    <property type="entry name" value="p-type_atpase"/>
    <property type="match status" value="1"/>
</dbReference>
<evidence type="ECO:0000256" key="6">
    <source>
        <dbReference type="ARBA" id="ARBA00022568"/>
    </source>
</evidence>
<evidence type="ECO:0000256" key="13">
    <source>
        <dbReference type="ARBA" id="ARBA00022860"/>
    </source>
</evidence>
<dbReference type="InterPro" id="IPR006068">
    <property type="entry name" value="ATPase_P-typ_cation-transptr_C"/>
</dbReference>
<keyword evidence="15 18" id="KW-1133">Transmembrane helix</keyword>
<evidence type="ECO:0000256" key="9">
    <source>
        <dbReference type="ARBA" id="ARBA00022741"/>
    </source>
</evidence>
<comment type="caution">
    <text evidence="18">Lacks conserved residue(s) required for the propagation of feature annotation.</text>
</comment>
<dbReference type="FunFam" id="3.40.1110.10:FF:000060">
    <property type="entry name" value="Calcium-transporting ATPase"/>
    <property type="match status" value="1"/>
</dbReference>
<dbReference type="Pfam" id="PF08282">
    <property type="entry name" value="Hydrolase_3"/>
    <property type="match status" value="1"/>
</dbReference>
<keyword evidence="5" id="KW-0597">Phosphoprotein</keyword>
<dbReference type="Pfam" id="PF00689">
    <property type="entry name" value="Cation_ATPase_C"/>
    <property type="match status" value="1"/>
</dbReference>
<dbReference type="InterPro" id="IPR044492">
    <property type="entry name" value="P_typ_ATPase_HD_dom"/>
</dbReference>
<comment type="function">
    <text evidence="18">Catalyzes the hydrolysis of ATP coupled with the transport of calcium.</text>
</comment>
<evidence type="ECO:0000256" key="5">
    <source>
        <dbReference type="ARBA" id="ARBA00022553"/>
    </source>
</evidence>
<sequence>MQRAAGGGAALGKVCRCVLTDRLLPAGVWPAIISTESSPINDVKTKHYESVTRLLIKPKLERRRAATLDRMSPDSGHRDSAGVSGAGAFDVTIEELRTLMEFRGGEALEKISTDYGNTLGLCERLATDPNNGIANTQDELKRRRDAFGANEIPPLPPKSFFTLVWEALQDVTLIILLSAAVVSLALSFYNPGSELGGGKDETEQEAGWIEGAAILISVVVVVLVTALNDYTKERQFRGLQAKIETEHKFAVIRGGKQLQVVVNELVVGDIAQVKYGDLLPTDGVLIQSNDLKIDESSLTGESDQIKKSAEHDPMLLSGTHVMEGSGRMVITAVGVNSQTGIIMTLLGAAKSAMEDERKEKLREEKRTRRRSKASDKQKILAGVSDGDGAVAPPDITLGEGAKPLLDEEGEENIKLDGYNGAIPPGSAGRAKDDLEVQPAKKERSVLQAKLTRLAIQIGYAGSFVAACTVLILGIRFCIQHYLIDQKSFVVADFRYFVNFLIIGVTVLVVAVPEGLPLAVTLSLAYSVKKMMKDNNLVRHLDACETMGNATSICSDKTGTLTTNRMSVVQSYLNETHHKETPKWERLDEKTRDLLVHCISINSSYSTQVLPPKKGGEQMQQLGNKTECGLLGFVLGLGQSYQAIREAFPEERIFKVYTFNSVRKSMSTVIELKKFEYDSSTFGYRVFSKGASEIILKKCKWMLGRNGHLSQFGSKDLDRLVREVIEPMASDGLRTICLAYKDYIADGSAQVEENQLAFGGEIDWDDENAVISDLTVVAIVGIQDPVRPEVPEAIAKCQRSGIVVRMVTGDNINTARSIATSCGILKPGEDFLALEGKEFNDRIRDEHGEVCQEKLDQIWPKLRVLARAQPTDKYILVKGIIDSKLTANREVVAVTGDGTNDGPALKKADVGFAMGIAGTDVAKEASDIILTDDNFTSIVKAVMWGRNVYDSIAKFLQFQLTVNVVAVVVAFVGACAIQDTPLKAVQMLWVNLIMDTLASLALATELPNEDLLKRKPYGRTSPLISRTMMKNIIGHAVYQLTVLFTLIFAGASLFDITSGLYAPLHAPPSQHFTIVFNTFVMMTLFNEINARKIHGERNVFQGVFTNPIYCTIWLFTLIVQFVIVEFGGRWFSTEPLTLDQWLWCVAFGVGSLLWAQVVTSIPTKGLPKSLTIGGGEVEADTANILSGDEGGEAREKRSGQILWIRGLTRLQTQLRVVKAFRSSIDDFDEHNHSVTSTQSVHSMRGYRTHLSGGDACDKRSSVCSAICRNNSPQPYPHFHSRHQHVQQHEKKPRKHSGMADASQYSPIPSSSPASSASPQAVIVENGRQFSATTRSRNNSGANPLSAIFSPCVRTVDNTQERIPLMIKYSPGKGGTTTAKVPTTASAKNGTSAVQQQQPALVVRSPQSHLGKSYSIDAPISIAHVIVGHRTSASLIPVPRSSAPTDQAIRVIRAFQSGVDRQPDSHTLSGPSAARLREISRQLKLQHEREGRTLRSRSASHNEPPYTPRGSQPLVAPSTEAISAV</sequence>
<evidence type="ECO:0000256" key="2">
    <source>
        <dbReference type="ARBA" id="ARBA00006124"/>
    </source>
</evidence>
<dbReference type="InterPro" id="IPR059000">
    <property type="entry name" value="ATPase_P-type_domA"/>
</dbReference>
<keyword evidence="11 18" id="KW-0067">ATP-binding</keyword>
<dbReference type="PROSITE" id="PS00154">
    <property type="entry name" value="ATPASE_E1_E2"/>
    <property type="match status" value="1"/>
</dbReference>
<evidence type="ECO:0000256" key="7">
    <source>
        <dbReference type="ARBA" id="ARBA00022692"/>
    </source>
</evidence>
<dbReference type="Gene3D" id="1.20.1110.10">
    <property type="entry name" value="Calcium-transporting ATPase, transmembrane domain"/>
    <property type="match status" value="2"/>
</dbReference>
<feature type="transmembrane region" description="Helical" evidence="18">
    <location>
        <begin position="457"/>
        <end position="483"/>
    </location>
</feature>
<dbReference type="PRINTS" id="PR00119">
    <property type="entry name" value="CATATPASE"/>
</dbReference>
<feature type="transmembrane region" description="Helical" evidence="18">
    <location>
        <begin position="1068"/>
        <end position="1087"/>
    </location>
</feature>
<evidence type="ECO:0000259" key="20">
    <source>
        <dbReference type="SMART" id="SM00831"/>
    </source>
</evidence>
<comment type="catalytic activity">
    <reaction evidence="18">
        <text>Ca(2+)(in) + ATP + H2O = Ca(2+)(out) + ADP + phosphate + H(+)</text>
        <dbReference type="Rhea" id="RHEA:18105"/>
        <dbReference type="ChEBI" id="CHEBI:15377"/>
        <dbReference type="ChEBI" id="CHEBI:15378"/>
        <dbReference type="ChEBI" id="CHEBI:29108"/>
        <dbReference type="ChEBI" id="CHEBI:30616"/>
        <dbReference type="ChEBI" id="CHEBI:43474"/>
        <dbReference type="ChEBI" id="CHEBI:456216"/>
        <dbReference type="EC" id="7.2.2.10"/>
    </reaction>
</comment>
<dbReference type="InterPro" id="IPR006408">
    <property type="entry name" value="P-type_ATPase_IIB"/>
</dbReference>
<dbReference type="FunFam" id="1.20.1110.10:FF:000013">
    <property type="entry name" value="Calcium-transporting ATPase"/>
    <property type="match status" value="1"/>
</dbReference>
<evidence type="ECO:0000256" key="19">
    <source>
        <dbReference type="SAM" id="MobiDB-lite"/>
    </source>
</evidence>
<feature type="transmembrane region" description="Helical" evidence="18">
    <location>
        <begin position="167"/>
        <end position="188"/>
    </location>
</feature>
<accession>A0ABD2M4Y6</accession>
<evidence type="ECO:0000256" key="10">
    <source>
        <dbReference type="ARBA" id="ARBA00022837"/>
    </source>
</evidence>
<gene>
    <name evidence="21" type="ORF">niasHT_002053</name>
</gene>
<keyword evidence="8" id="KW-0479">Metal-binding</keyword>
<dbReference type="NCBIfam" id="TIGR01517">
    <property type="entry name" value="ATPase-IIB_Ca"/>
    <property type="match status" value="1"/>
</dbReference>
<dbReference type="GO" id="GO:0046872">
    <property type="term" value="F:metal ion binding"/>
    <property type="evidence" value="ECO:0007669"/>
    <property type="project" value="UniProtKB-KW"/>
</dbReference>
<proteinExistence type="inferred from homology"/>
<evidence type="ECO:0000313" key="21">
    <source>
        <dbReference type="EMBL" id="KAL3121825.1"/>
    </source>
</evidence>
<dbReference type="PANTHER" id="PTHR24093:SF369">
    <property type="entry name" value="CALCIUM-TRANSPORTING ATPASE"/>
    <property type="match status" value="1"/>
</dbReference>
<evidence type="ECO:0000256" key="16">
    <source>
        <dbReference type="ARBA" id="ARBA00023065"/>
    </source>
</evidence>
<dbReference type="Gene3D" id="3.40.1110.10">
    <property type="entry name" value="Calcium-transporting ATPase, cytoplasmic domain N"/>
    <property type="match status" value="1"/>
</dbReference>
<dbReference type="Pfam" id="PF12424">
    <property type="entry name" value="ATP_Ca_trans_C"/>
    <property type="match status" value="1"/>
</dbReference>
<dbReference type="Pfam" id="PF13246">
    <property type="entry name" value="Cation_ATPase"/>
    <property type="match status" value="1"/>
</dbReference>
<keyword evidence="13" id="KW-0112">Calmodulin-binding</keyword>
<keyword evidence="9 18" id="KW-0547">Nucleotide-binding</keyword>
<dbReference type="InterPro" id="IPR036412">
    <property type="entry name" value="HAD-like_sf"/>
</dbReference>
<dbReference type="GO" id="GO:0005388">
    <property type="term" value="F:P-type calcium transporter activity"/>
    <property type="evidence" value="ECO:0007669"/>
    <property type="project" value="UniProtKB-EC"/>
</dbReference>
<dbReference type="FunFam" id="1.20.1110.10:FF:000002">
    <property type="entry name" value="Calcium-transporting ATPase"/>
    <property type="match status" value="1"/>
</dbReference>
<dbReference type="FunFam" id="1.20.1110.10:FF:000001">
    <property type="entry name" value="Calcium-transporting ATPase"/>
    <property type="match status" value="1"/>
</dbReference>
<dbReference type="Gene3D" id="2.70.150.10">
    <property type="entry name" value="Calcium-transporting ATPase, cytoplasmic transduction domain A"/>
    <property type="match status" value="1"/>
</dbReference>
<dbReference type="InterPro" id="IPR018303">
    <property type="entry name" value="ATPase_P-typ_P_site"/>
</dbReference>
<dbReference type="FunFam" id="2.70.150.10:FF:000001">
    <property type="entry name" value="Calcium-transporting ATPase"/>
    <property type="match status" value="1"/>
</dbReference>
<keyword evidence="10 18" id="KW-0106">Calcium</keyword>
<dbReference type="SFLD" id="SFLDG00002">
    <property type="entry name" value="C1.7:_P-type_atpase_like"/>
    <property type="match status" value="1"/>
</dbReference>
<evidence type="ECO:0000256" key="8">
    <source>
        <dbReference type="ARBA" id="ARBA00022723"/>
    </source>
</evidence>
<protein>
    <recommendedName>
        <fullName evidence="18">Calcium-transporting ATPase</fullName>
        <ecNumber evidence="18">7.2.2.10</ecNumber>
    </recommendedName>
</protein>
<evidence type="ECO:0000256" key="12">
    <source>
        <dbReference type="ARBA" id="ARBA00022842"/>
    </source>
</evidence>
<feature type="region of interest" description="Disordered" evidence="19">
    <location>
        <begin position="353"/>
        <end position="378"/>
    </location>
</feature>
<dbReference type="NCBIfam" id="TIGR01494">
    <property type="entry name" value="ATPase_P-type"/>
    <property type="match status" value="3"/>
</dbReference>